<dbReference type="SMART" id="SM00327">
    <property type="entry name" value="VWA"/>
    <property type="match status" value="1"/>
</dbReference>
<gene>
    <name evidence="2" type="ORF">IQ266_24605</name>
</gene>
<protein>
    <submittedName>
        <fullName evidence="2">VWA domain-containing protein</fullName>
    </submittedName>
</protein>
<dbReference type="RefSeq" id="WP_264327739.1">
    <property type="nucleotide sequence ID" value="NZ_JADEXQ010000134.1"/>
</dbReference>
<dbReference type="PROSITE" id="PS50234">
    <property type="entry name" value="VWFA"/>
    <property type="match status" value="1"/>
</dbReference>
<evidence type="ECO:0000259" key="1">
    <source>
        <dbReference type="PROSITE" id="PS50234"/>
    </source>
</evidence>
<dbReference type="InterPro" id="IPR036465">
    <property type="entry name" value="vWFA_dom_sf"/>
</dbReference>
<name>A0A928VTT0_9CYAN</name>
<dbReference type="PANTHER" id="PTHR10579:SF43">
    <property type="entry name" value="ZINC FINGER (C3HC4-TYPE RING FINGER) FAMILY PROTEIN"/>
    <property type="match status" value="1"/>
</dbReference>
<feature type="domain" description="VWFA" evidence="1">
    <location>
        <begin position="47"/>
        <end position="219"/>
    </location>
</feature>
<evidence type="ECO:0000313" key="3">
    <source>
        <dbReference type="Proteomes" id="UP000625316"/>
    </source>
</evidence>
<keyword evidence="3" id="KW-1185">Reference proteome</keyword>
<organism evidence="2 3">
    <name type="scientific">Romeriopsis navalis LEGE 11480</name>
    <dbReference type="NCBI Taxonomy" id="2777977"/>
    <lineage>
        <taxon>Bacteria</taxon>
        <taxon>Bacillati</taxon>
        <taxon>Cyanobacteriota</taxon>
        <taxon>Cyanophyceae</taxon>
        <taxon>Leptolyngbyales</taxon>
        <taxon>Leptolyngbyaceae</taxon>
        <taxon>Romeriopsis</taxon>
        <taxon>Romeriopsis navalis</taxon>
    </lineage>
</organism>
<dbReference type="InterPro" id="IPR002035">
    <property type="entry name" value="VWF_A"/>
</dbReference>
<accession>A0A928VTT0</accession>
<dbReference type="Proteomes" id="UP000625316">
    <property type="component" value="Unassembled WGS sequence"/>
</dbReference>
<reference evidence="2" key="1">
    <citation type="submission" date="2020-10" db="EMBL/GenBank/DDBJ databases">
        <authorList>
            <person name="Castelo-Branco R."/>
            <person name="Eusebio N."/>
            <person name="Adriana R."/>
            <person name="Vieira A."/>
            <person name="Brugerolle De Fraissinette N."/>
            <person name="Rezende De Castro R."/>
            <person name="Schneider M.P."/>
            <person name="Vasconcelos V."/>
            <person name="Leao P.N."/>
        </authorList>
    </citation>
    <scope>NUCLEOTIDE SEQUENCE</scope>
    <source>
        <strain evidence="2">LEGE 11480</strain>
    </source>
</reference>
<comment type="caution">
    <text evidence="2">The sequence shown here is derived from an EMBL/GenBank/DDBJ whole genome shotgun (WGS) entry which is preliminary data.</text>
</comment>
<dbReference type="SUPFAM" id="SSF53300">
    <property type="entry name" value="vWA-like"/>
    <property type="match status" value="1"/>
</dbReference>
<dbReference type="PANTHER" id="PTHR10579">
    <property type="entry name" value="CALCIUM-ACTIVATED CHLORIDE CHANNEL REGULATOR"/>
    <property type="match status" value="1"/>
</dbReference>
<dbReference type="InterPro" id="IPR051266">
    <property type="entry name" value="CLCR"/>
</dbReference>
<proteinExistence type="predicted"/>
<dbReference type="AlphaFoldDB" id="A0A928VTT0"/>
<dbReference type="Gene3D" id="3.40.50.410">
    <property type="entry name" value="von Willebrand factor, type A domain"/>
    <property type="match status" value="1"/>
</dbReference>
<dbReference type="EMBL" id="JADEXQ010000134">
    <property type="protein sequence ID" value="MBE9032921.1"/>
    <property type="molecule type" value="Genomic_DNA"/>
</dbReference>
<sequence>MKVGLEFNLSDVHVDAQQENSQRQVAISVFALPENTSNSAARAVPLNICLVLDHSGSMRGEAMDTVKQAAKELIQRLQPGDRIAIVGFDHEATVIVPNQTIDNLDWIEQQLSQLTAAGGTNIDAGIKAGIEELAKGKKDTISQLLLLTDGENEHGSNDRCLKLAELATSYTMTINSLGFGDRWNQDVLEQIADAGGGALSHIATPNQASTEFEKLFNRVETIMLTNAHISLRMVNGTTLAALKPVAQVSPETIELPVITEGETAMVRLGDIMVDTPRVILANLYLPQLAAGKHPITEIQVCYDNPATGEMGLLSEVSTLETEVQTTYEPAPNPEVQTRILALAKYRQTQIAEKKIAAGDHQGAVTMLQTAANTALQMGDQNAATVLQGSATQLQSGAALSEEMKKRTRMAAKTMIQPSEPTS</sequence>
<dbReference type="Pfam" id="PF00092">
    <property type="entry name" value="VWA"/>
    <property type="match status" value="1"/>
</dbReference>
<evidence type="ECO:0000313" key="2">
    <source>
        <dbReference type="EMBL" id="MBE9032921.1"/>
    </source>
</evidence>